<dbReference type="PRINTS" id="PR00080">
    <property type="entry name" value="SDRFAMILY"/>
</dbReference>
<dbReference type="SUPFAM" id="SSF51735">
    <property type="entry name" value="NAD(P)-binding Rossmann-fold domains"/>
    <property type="match status" value="1"/>
</dbReference>
<dbReference type="PANTHER" id="PTHR43115:SF4">
    <property type="entry name" value="DEHYDROGENASE_REDUCTASE SDR FAMILY MEMBER 11"/>
    <property type="match status" value="1"/>
</dbReference>
<dbReference type="FunFam" id="3.40.50.720:FF:000047">
    <property type="entry name" value="NADP-dependent L-serine/L-allo-threonine dehydrogenase"/>
    <property type="match status" value="1"/>
</dbReference>
<reference evidence="4 5" key="1">
    <citation type="submission" date="2016-10" db="EMBL/GenBank/DDBJ databases">
        <authorList>
            <person name="de Groot N.N."/>
        </authorList>
    </citation>
    <scope>NUCLEOTIDE SEQUENCE [LARGE SCALE GENOMIC DNA]</scope>
    <source>
        <strain evidence="4 5">DSM 23126</strain>
    </source>
</reference>
<dbReference type="Pfam" id="PF00106">
    <property type="entry name" value="adh_short"/>
    <property type="match status" value="1"/>
</dbReference>
<evidence type="ECO:0000256" key="2">
    <source>
        <dbReference type="ARBA" id="ARBA00023002"/>
    </source>
</evidence>
<gene>
    <name evidence="4" type="ORF">SAMN05421781_1744</name>
</gene>
<keyword evidence="2" id="KW-0560">Oxidoreductase</keyword>
<keyword evidence="5" id="KW-1185">Reference proteome</keyword>
<accession>A0A1H2UIY4</accession>
<dbReference type="Proteomes" id="UP000199488">
    <property type="component" value="Unassembled WGS sequence"/>
</dbReference>
<evidence type="ECO:0000256" key="1">
    <source>
        <dbReference type="ARBA" id="ARBA00006484"/>
    </source>
</evidence>
<evidence type="ECO:0000256" key="3">
    <source>
        <dbReference type="RuleBase" id="RU000363"/>
    </source>
</evidence>
<dbReference type="EMBL" id="FNNC01000003">
    <property type="protein sequence ID" value="SDW56062.1"/>
    <property type="molecule type" value="Genomic_DNA"/>
</dbReference>
<dbReference type="InterPro" id="IPR002347">
    <property type="entry name" value="SDR_fam"/>
</dbReference>
<dbReference type="STRING" id="1122204.SAMN05421781_1744"/>
<name>A0A1H2UIY4_9BACI</name>
<dbReference type="OrthoDB" id="9775296at2"/>
<dbReference type="GO" id="GO:0016616">
    <property type="term" value="F:oxidoreductase activity, acting on the CH-OH group of donors, NAD or NADP as acceptor"/>
    <property type="evidence" value="ECO:0007669"/>
    <property type="project" value="UniProtKB-ARBA"/>
</dbReference>
<evidence type="ECO:0000313" key="5">
    <source>
        <dbReference type="Proteomes" id="UP000199488"/>
    </source>
</evidence>
<protein>
    <submittedName>
        <fullName evidence="4">NADP-dependent 3-hydroxy acid dehydrogenase YdfG</fullName>
    </submittedName>
</protein>
<dbReference type="Gene3D" id="3.40.50.720">
    <property type="entry name" value="NAD(P)-binding Rossmann-like Domain"/>
    <property type="match status" value="1"/>
</dbReference>
<dbReference type="RefSeq" id="WP_091613834.1">
    <property type="nucleotide sequence ID" value="NZ_FNNC01000003.1"/>
</dbReference>
<dbReference type="AlphaFoldDB" id="A0A1H2UIY4"/>
<sequence length="246" mass="26893">MTELQGKTFIITGASSGIGRATAKKLVENGANVALAARRLERLNEIKEELSDQPGEIIVKETDVTSREQMEELGREAVNHFGKVYGLFNNAGLMPLSLLKNQKVDEWDQMVDVNIKGVLYGINAILPHMIENNAGHIISTSSVAAHQIFPGSSVYSGTKFAVKAIMMGLEQEVAQTNIRTTAISPGVVNTELTETITDKEVMEQFDSVLNVQQLNSEDIAEAVYYALTQPAHVDVNEIVVRPVDQP</sequence>
<proteinExistence type="inferred from homology"/>
<dbReference type="PRINTS" id="PR00081">
    <property type="entry name" value="GDHRDH"/>
</dbReference>
<comment type="similarity">
    <text evidence="1 3">Belongs to the short-chain dehydrogenases/reductases (SDR) family.</text>
</comment>
<evidence type="ECO:0000313" key="4">
    <source>
        <dbReference type="EMBL" id="SDW56062.1"/>
    </source>
</evidence>
<organism evidence="4 5">
    <name type="scientific">Marinococcus luteus</name>
    <dbReference type="NCBI Taxonomy" id="1122204"/>
    <lineage>
        <taxon>Bacteria</taxon>
        <taxon>Bacillati</taxon>
        <taxon>Bacillota</taxon>
        <taxon>Bacilli</taxon>
        <taxon>Bacillales</taxon>
        <taxon>Bacillaceae</taxon>
        <taxon>Marinococcus</taxon>
    </lineage>
</organism>
<dbReference type="InterPro" id="IPR036291">
    <property type="entry name" value="NAD(P)-bd_dom_sf"/>
</dbReference>
<dbReference type="PANTHER" id="PTHR43115">
    <property type="entry name" value="DEHYDROGENASE/REDUCTASE SDR FAMILY MEMBER 11"/>
    <property type="match status" value="1"/>
</dbReference>